<dbReference type="CDD" id="cd07205">
    <property type="entry name" value="Pat_PNPLA6_PNPLA7_NTE1_like"/>
    <property type="match status" value="1"/>
</dbReference>
<dbReference type="EMBL" id="JAALLT010000001">
    <property type="protein sequence ID" value="NGP75712.1"/>
    <property type="molecule type" value="Genomic_DNA"/>
</dbReference>
<dbReference type="SUPFAM" id="SSF52151">
    <property type="entry name" value="FabD/lysophospholipase-like"/>
    <property type="match status" value="1"/>
</dbReference>
<dbReference type="InterPro" id="IPR043864">
    <property type="entry name" value="Omp85-like_dom"/>
</dbReference>
<dbReference type="InterPro" id="IPR016035">
    <property type="entry name" value="Acyl_Trfase/lysoPLipase"/>
</dbReference>
<feature type="short sequence motif" description="DGA/G" evidence="4">
    <location>
        <begin position="217"/>
        <end position="219"/>
    </location>
</feature>
<dbReference type="PANTHER" id="PTHR14226">
    <property type="entry name" value="NEUROPATHY TARGET ESTERASE/SWISS CHEESE D.MELANOGASTER"/>
    <property type="match status" value="1"/>
</dbReference>
<dbReference type="Proteomes" id="UP000473278">
    <property type="component" value="Unassembled WGS sequence"/>
</dbReference>
<dbReference type="PANTHER" id="PTHR14226:SF76">
    <property type="entry name" value="NTE FAMILY PROTEIN RSSA"/>
    <property type="match status" value="1"/>
</dbReference>
<dbReference type="InterPro" id="IPR050301">
    <property type="entry name" value="NTE"/>
</dbReference>
<reference evidence="7 8" key="1">
    <citation type="submission" date="2020-02" db="EMBL/GenBank/DDBJ databases">
        <title>Balneolaceae bacterium YR4-1, complete genome.</title>
        <authorList>
            <person name="Li Y."/>
            <person name="Wu S."/>
        </authorList>
    </citation>
    <scope>NUCLEOTIDE SEQUENCE [LARGE SCALE GENOMIC DNA]</scope>
    <source>
        <strain evidence="7 8">YR4-1</strain>
    </source>
</reference>
<keyword evidence="5" id="KW-0732">Signal</keyword>
<evidence type="ECO:0000313" key="8">
    <source>
        <dbReference type="Proteomes" id="UP000473278"/>
    </source>
</evidence>
<feature type="active site" description="Proton acceptor" evidence="4">
    <location>
        <position position="217"/>
    </location>
</feature>
<comment type="caution">
    <text evidence="7">The sequence shown here is derived from an EMBL/GenBank/DDBJ whole genome shotgun (WGS) entry which is preliminary data.</text>
</comment>
<dbReference type="Gene3D" id="3.40.1090.10">
    <property type="entry name" value="Cytosolic phospholipase A2 catalytic domain"/>
    <property type="match status" value="2"/>
</dbReference>
<dbReference type="PROSITE" id="PS51635">
    <property type="entry name" value="PNPLA"/>
    <property type="match status" value="1"/>
</dbReference>
<comment type="caution">
    <text evidence="4">Lacks conserved residue(s) required for the propagation of feature annotation.</text>
</comment>
<dbReference type="Pfam" id="PF19143">
    <property type="entry name" value="Omp85_2"/>
    <property type="match status" value="1"/>
</dbReference>
<evidence type="ECO:0000256" key="2">
    <source>
        <dbReference type="ARBA" id="ARBA00022963"/>
    </source>
</evidence>
<evidence type="ECO:0000256" key="1">
    <source>
        <dbReference type="ARBA" id="ARBA00022801"/>
    </source>
</evidence>
<evidence type="ECO:0000313" key="7">
    <source>
        <dbReference type="EMBL" id="NGP75712.1"/>
    </source>
</evidence>
<feature type="signal peptide" evidence="5">
    <location>
        <begin position="1"/>
        <end position="22"/>
    </location>
</feature>
<dbReference type="RefSeq" id="WP_165139262.1">
    <property type="nucleotide sequence ID" value="NZ_JAALLT010000001.1"/>
</dbReference>
<dbReference type="Gene3D" id="2.40.160.50">
    <property type="entry name" value="membrane protein fhac: a member of the omp85/tpsb transporter family"/>
    <property type="match status" value="1"/>
</dbReference>
<keyword evidence="3 4" id="KW-0443">Lipid metabolism</keyword>
<dbReference type="GO" id="GO:0016042">
    <property type="term" value="P:lipid catabolic process"/>
    <property type="evidence" value="ECO:0007669"/>
    <property type="project" value="UniProtKB-UniRule"/>
</dbReference>
<feature type="short sequence motif" description="GXSXG" evidence="4">
    <location>
        <begin position="70"/>
        <end position="74"/>
    </location>
</feature>
<evidence type="ECO:0000256" key="4">
    <source>
        <dbReference type="PROSITE-ProRule" id="PRU01161"/>
    </source>
</evidence>
<feature type="chain" id="PRO_5026866765" evidence="5">
    <location>
        <begin position="23"/>
        <end position="738"/>
    </location>
</feature>
<name>A0A6M1SSH7_9BACT</name>
<gene>
    <name evidence="7" type="ORF">G3570_03655</name>
</gene>
<organism evidence="7 8">
    <name type="scientific">Halalkalibaculum roseum</name>
    <dbReference type="NCBI Taxonomy" id="2709311"/>
    <lineage>
        <taxon>Bacteria</taxon>
        <taxon>Pseudomonadati</taxon>
        <taxon>Balneolota</taxon>
        <taxon>Balneolia</taxon>
        <taxon>Balneolales</taxon>
        <taxon>Balneolaceae</taxon>
        <taxon>Halalkalibaculum</taxon>
    </lineage>
</organism>
<keyword evidence="2 4" id="KW-0442">Lipid degradation</keyword>
<evidence type="ECO:0000256" key="5">
    <source>
        <dbReference type="SAM" id="SignalP"/>
    </source>
</evidence>
<dbReference type="AlphaFoldDB" id="A0A6M1SSH7"/>
<sequence length="738" mass="81516">MKLFRFLSFLLVLLLTVPFAGSAQLSDGPDTQAPRKVGIALSAGGAKGFAHIGVLKVLDEENIPIHFVTGSSMGAVIGGLYAAGYTPEQIEEIAINTDWQALFNDNLKPSSRDLSTFISTRDTYMLSFPILEGLPQLPAGLVGGQNLSMLLHRLLLPFHDTDDFSELPIPFAAIATNLSTGESRRFESGYLPEVIRASAAIPSIFKPVSIDGELYIDGGVMRSIPAEDARDMGADIVLVSDVGEPVKPVEDLNNFVDILFQSVGFHLVKSDSAQMELADFYLRPDIEAFNSFSYEEVDALIKSGEEVAHEMMPRIKAMLNSVPTEGRNEKPDISLRDREIDISSIHFDDIDRRLLNQARVIFDINPPEKIAYSEIERKINRLYATGHFSLITYRIQNDGSPEGGKSLTISFSDSQPDRLGFSMRYDTRYKASLLFGLQMRNVFGLGDQLNSNLRLGEVLGVGSHYEAPISLAPAISANADLNLYRSPIDYYESGQQLATIEIDRAVLHPYLSVRLFNYLELETGLKAEYYELSEAIGSNVLLADRQFLFSAVGKLEFNNLDRAYFSSRGFNLKVIGEASDKRYLSEATFSQVIAGFDAALPLYDGLVLRMGAMAGQSNTSSLPFHYRFYQGGMTVNPLFNERHGPLWGYAVQQLSGSSLAALHGSLQFHLGRDIFLQTGWNAAHLSDSGIWKPSDFDWNEGYGLSLGALTLIGPINFSLSTPDFKNNYAFKVEVGYSF</sequence>
<dbReference type="GO" id="GO:0016787">
    <property type="term" value="F:hydrolase activity"/>
    <property type="evidence" value="ECO:0007669"/>
    <property type="project" value="UniProtKB-UniRule"/>
</dbReference>
<keyword evidence="8" id="KW-1185">Reference proteome</keyword>
<dbReference type="Pfam" id="PF01734">
    <property type="entry name" value="Patatin"/>
    <property type="match status" value="1"/>
</dbReference>
<dbReference type="InterPro" id="IPR002641">
    <property type="entry name" value="PNPLA_dom"/>
</dbReference>
<protein>
    <submittedName>
        <fullName evidence="7">BamA/TamA family outer membrane protein</fullName>
    </submittedName>
</protein>
<keyword evidence="1 4" id="KW-0378">Hydrolase</keyword>
<proteinExistence type="predicted"/>
<feature type="domain" description="PNPLA" evidence="6">
    <location>
        <begin position="39"/>
        <end position="230"/>
    </location>
</feature>
<feature type="active site" description="Nucleophile" evidence="4">
    <location>
        <position position="72"/>
    </location>
</feature>
<evidence type="ECO:0000256" key="3">
    <source>
        <dbReference type="ARBA" id="ARBA00023098"/>
    </source>
</evidence>
<accession>A0A6M1SSH7</accession>
<evidence type="ECO:0000259" key="6">
    <source>
        <dbReference type="PROSITE" id="PS51635"/>
    </source>
</evidence>